<evidence type="ECO:0000313" key="2">
    <source>
        <dbReference type="Proteomes" id="UP000052232"/>
    </source>
</evidence>
<accession>A0A0J8AX74</accession>
<dbReference type="STRING" id="1420583.V473_07225"/>
<evidence type="ECO:0000313" key="1">
    <source>
        <dbReference type="EMBL" id="KMS58785.1"/>
    </source>
</evidence>
<proteinExistence type="predicted"/>
<dbReference type="Proteomes" id="UP000052232">
    <property type="component" value="Unassembled WGS sequence"/>
</dbReference>
<gene>
    <name evidence="1" type="ORF">V473_07225</name>
</gene>
<comment type="caution">
    <text evidence="1">The sequence shown here is derived from an EMBL/GenBank/DDBJ whole genome shotgun (WGS) entry which is preliminary data.</text>
</comment>
<protein>
    <submittedName>
        <fullName evidence="1">Uncharacterized protein</fullName>
    </submittedName>
</protein>
<dbReference type="PATRIC" id="fig|1420583.3.peg.1455"/>
<name>A0A0J8AX74_9SPHN</name>
<sequence length="93" mass="10140">MSFLEKFGLMTVKAHEAAMAVFISDRAKAMVDAQQERETAGRLLGKNVALRSEVAALTAELATLKAERDRRMAPLIAANAERAAKAKRRQQAA</sequence>
<dbReference type="EMBL" id="JACT01000001">
    <property type="protein sequence ID" value="KMS58785.1"/>
    <property type="molecule type" value="Genomic_DNA"/>
</dbReference>
<dbReference type="AlphaFoldDB" id="A0A0J8AX74"/>
<keyword evidence="2" id="KW-1185">Reference proteome</keyword>
<organism evidence="1 2">
    <name type="scientific">Sphingobium cupriresistens LL01</name>
    <dbReference type="NCBI Taxonomy" id="1420583"/>
    <lineage>
        <taxon>Bacteria</taxon>
        <taxon>Pseudomonadati</taxon>
        <taxon>Pseudomonadota</taxon>
        <taxon>Alphaproteobacteria</taxon>
        <taxon>Sphingomonadales</taxon>
        <taxon>Sphingomonadaceae</taxon>
        <taxon>Sphingobium</taxon>
    </lineage>
</organism>
<reference evidence="1 2" key="1">
    <citation type="journal article" date="2015" name="G3 (Bethesda)">
        <title>Insights into Ongoing Evolution of the Hexachlorocyclohexane Catabolic Pathway from Comparative Genomics of Ten Sphingomonadaceae Strains.</title>
        <authorList>
            <person name="Pearce S.L."/>
            <person name="Oakeshott J.G."/>
            <person name="Pandey G."/>
        </authorList>
    </citation>
    <scope>NUCLEOTIDE SEQUENCE [LARGE SCALE GENOMIC DNA]</scope>
    <source>
        <strain evidence="1 2">LL01</strain>
    </source>
</reference>